<protein>
    <recommendedName>
        <fullName evidence="4">Type VI secretion protein VasK</fullName>
    </recommendedName>
</protein>
<feature type="transmembrane region" description="Helical" evidence="1">
    <location>
        <begin position="7"/>
        <end position="25"/>
    </location>
</feature>
<gene>
    <name evidence="2" type="ORF">V0R50_11015</name>
</gene>
<keyword evidence="3" id="KW-1185">Reference proteome</keyword>
<organism evidence="2 3">
    <name type="scientific">Pseudomonas ulcerans</name>
    <dbReference type="NCBI Taxonomy" id="3115852"/>
    <lineage>
        <taxon>Bacteria</taxon>
        <taxon>Pseudomonadati</taxon>
        <taxon>Pseudomonadota</taxon>
        <taxon>Gammaproteobacteria</taxon>
        <taxon>Pseudomonadales</taxon>
        <taxon>Pseudomonadaceae</taxon>
        <taxon>Pseudomonas</taxon>
    </lineage>
</organism>
<name>A0ABU7HQF4_9PSED</name>
<evidence type="ECO:0008006" key="4">
    <source>
        <dbReference type="Google" id="ProtNLM"/>
    </source>
</evidence>
<sequence length="157" mass="17633">MKKTSVAIWVLIACLFLGGFLLIWQDNDLVRIRSEDARWMATAALLGCGFVLLFLQWMGVLGSRRLGAVDFIAPLRKKHPEPAYRPDKLAAGTLVHHLRGLYGPLWRRKTRLLLVAGEPEQIEAIAPGLSEQRWLVGERTVLLWAGSLRKDPDPADL</sequence>
<keyword evidence="1" id="KW-1133">Transmembrane helix</keyword>
<feature type="non-terminal residue" evidence="2">
    <location>
        <position position="157"/>
    </location>
</feature>
<reference evidence="2 3" key="1">
    <citation type="submission" date="2024-01" db="EMBL/GenBank/DDBJ databases">
        <title>Unpublished Manusciprt.</title>
        <authorList>
            <person name="Duman M."/>
            <person name="Valdes E.G."/>
            <person name="Ajmi N."/>
            <person name="Altun S."/>
            <person name="Saticioglu I.B."/>
        </authorList>
    </citation>
    <scope>NUCLEOTIDE SEQUENCE [LARGE SCALE GENOMIC DNA]</scope>
    <source>
        <strain evidence="2 3">148P</strain>
    </source>
</reference>
<accession>A0ABU7HQF4</accession>
<evidence type="ECO:0000256" key="1">
    <source>
        <dbReference type="SAM" id="Phobius"/>
    </source>
</evidence>
<evidence type="ECO:0000313" key="2">
    <source>
        <dbReference type="EMBL" id="MEE1933752.1"/>
    </source>
</evidence>
<evidence type="ECO:0000313" key="3">
    <source>
        <dbReference type="Proteomes" id="UP001335100"/>
    </source>
</evidence>
<keyword evidence="1" id="KW-0472">Membrane</keyword>
<proteinExistence type="predicted"/>
<dbReference type="EMBL" id="JAZDQJ010000009">
    <property type="protein sequence ID" value="MEE1933752.1"/>
    <property type="molecule type" value="Genomic_DNA"/>
</dbReference>
<feature type="transmembrane region" description="Helical" evidence="1">
    <location>
        <begin position="37"/>
        <end position="55"/>
    </location>
</feature>
<comment type="caution">
    <text evidence="2">The sequence shown here is derived from an EMBL/GenBank/DDBJ whole genome shotgun (WGS) entry which is preliminary data.</text>
</comment>
<dbReference type="Proteomes" id="UP001335100">
    <property type="component" value="Unassembled WGS sequence"/>
</dbReference>
<keyword evidence="1" id="KW-0812">Transmembrane</keyword>